<keyword evidence="10 14" id="KW-1133">Transmembrane helix</keyword>
<evidence type="ECO:0000256" key="8">
    <source>
        <dbReference type="ARBA" id="ARBA00022801"/>
    </source>
</evidence>
<evidence type="ECO:0000256" key="11">
    <source>
        <dbReference type="ARBA" id="ARBA00023049"/>
    </source>
</evidence>
<evidence type="ECO:0000256" key="3">
    <source>
        <dbReference type="ARBA" id="ARBA00022475"/>
    </source>
</evidence>
<evidence type="ECO:0000256" key="6">
    <source>
        <dbReference type="ARBA" id="ARBA00022723"/>
    </source>
</evidence>
<dbReference type="InterPro" id="IPR008915">
    <property type="entry name" value="Peptidase_M50"/>
</dbReference>
<evidence type="ECO:0000256" key="2">
    <source>
        <dbReference type="ARBA" id="ARBA00007931"/>
    </source>
</evidence>
<keyword evidence="11 14" id="KW-0482">Metalloprotease</keyword>
<proteinExistence type="inferred from homology"/>
<evidence type="ECO:0000259" key="15">
    <source>
        <dbReference type="Pfam" id="PF02163"/>
    </source>
</evidence>
<dbReference type="RefSeq" id="WP_310910444.1">
    <property type="nucleotide sequence ID" value="NZ_JAVLVT010000001.1"/>
</dbReference>
<protein>
    <recommendedName>
        <fullName evidence="14">Zinc metalloprotease</fullName>
    </recommendedName>
</protein>
<dbReference type="GO" id="GO:0008233">
    <property type="term" value="F:peptidase activity"/>
    <property type="evidence" value="ECO:0007669"/>
    <property type="project" value="UniProtKB-KW"/>
</dbReference>
<evidence type="ECO:0000256" key="5">
    <source>
        <dbReference type="ARBA" id="ARBA00022692"/>
    </source>
</evidence>
<dbReference type="GO" id="GO:0006508">
    <property type="term" value="P:proteolysis"/>
    <property type="evidence" value="ECO:0007669"/>
    <property type="project" value="UniProtKB-KW"/>
</dbReference>
<dbReference type="InterPro" id="IPR046342">
    <property type="entry name" value="CBS_dom_sf"/>
</dbReference>
<accession>A0ABU2H246</accession>
<evidence type="ECO:0000256" key="14">
    <source>
        <dbReference type="PIRNR" id="PIRNR006404"/>
    </source>
</evidence>
<keyword evidence="4 14" id="KW-0645">Protease</keyword>
<keyword evidence="12" id="KW-0129">CBS domain</keyword>
<dbReference type="InterPro" id="IPR016483">
    <property type="entry name" value="UCP006404_Pept_M50_CBS"/>
</dbReference>
<keyword evidence="13 14" id="KW-0472">Membrane</keyword>
<evidence type="ECO:0000256" key="1">
    <source>
        <dbReference type="ARBA" id="ARBA00004651"/>
    </source>
</evidence>
<feature type="transmembrane region" description="Helical" evidence="14">
    <location>
        <begin position="98"/>
        <end position="119"/>
    </location>
</feature>
<evidence type="ECO:0000256" key="10">
    <source>
        <dbReference type="ARBA" id="ARBA00022989"/>
    </source>
</evidence>
<gene>
    <name evidence="16" type="ORF">RIF23_01360</name>
</gene>
<dbReference type="PANTHER" id="PTHR39188">
    <property type="entry name" value="MEMBRANE-ASSOCIATED ZINC METALLOPROTEASE M50B"/>
    <property type="match status" value="1"/>
</dbReference>
<name>A0ABU2H246_9ACTN</name>
<evidence type="ECO:0000256" key="12">
    <source>
        <dbReference type="ARBA" id="ARBA00023122"/>
    </source>
</evidence>
<dbReference type="PANTHER" id="PTHR39188:SF3">
    <property type="entry name" value="STAGE IV SPORULATION PROTEIN FB"/>
    <property type="match status" value="1"/>
</dbReference>
<dbReference type="EMBL" id="JAVLVT010000001">
    <property type="protein sequence ID" value="MDS1268935.1"/>
    <property type="molecule type" value="Genomic_DNA"/>
</dbReference>
<feature type="transmembrane region" description="Helical" evidence="14">
    <location>
        <begin position="174"/>
        <end position="199"/>
    </location>
</feature>
<evidence type="ECO:0000256" key="9">
    <source>
        <dbReference type="ARBA" id="ARBA00022833"/>
    </source>
</evidence>
<feature type="domain" description="Peptidase M50" evidence="15">
    <location>
        <begin position="127"/>
        <end position="186"/>
    </location>
</feature>
<feature type="transmembrane region" description="Helical" evidence="14">
    <location>
        <begin position="205"/>
        <end position="226"/>
    </location>
</feature>
<feature type="domain" description="Peptidase M50" evidence="15">
    <location>
        <begin position="46"/>
        <end position="117"/>
    </location>
</feature>
<dbReference type="SUPFAM" id="SSF54631">
    <property type="entry name" value="CBS-domain pair"/>
    <property type="match status" value="1"/>
</dbReference>
<keyword evidence="5 14" id="KW-0812">Transmembrane</keyword>
<comment type="similarity">
    <text evidence="2 14">Belongs to the peptidase M50B family.</text>
</comment>
<evidence type="ECO:0000256" key="7">
    <source>
        <dbReference type="ARBA" id="ARBA00022737"/>
    </source>
</evidence>
<keyword evidence="17" id="KW-1185">Reference proteome</keyword>
<keyword evidence="6 14" id="KW-0479">Metal-binding</keyword>
<dbReference type="PIRSF" id="PIRSF006404">
    <property type="entry name" value="UCP006404_Pept_M50_CBS"/>
    <property type="match status" value="1"/>
</dbReference>
<organism evidence="16 17">
    <name type="scientific">Lipingzhangella rawalii</name>
    <dbReference type="NCBI Taxonomy" id="2055835"/>
    <lineage>
        <taxon>Bacteria</taxon>
        <taxon>Bacillati</taxon>
        <taxon>Actinomycetota</taxon>
        <taxon>Actinomycetes</taxon>
        <taxon>Streptosporangiales</taxon>
        <taxon>Nocardiopsidaceae</taxon>
        <taxon>Lipingzhangella</taxon>
    </lineage>
</organism>
<comment type="cofactor">
    <cofactor evidence="14">
        <name>Zn(2+)</name>
        <dbReference type="ChEBI" id="CHEBI:29105"/>
    </cofactor>
    <text evidence="14">Binds 1 zinc ion per subunit.</text>
</comment>
<reference evidence="17" key="1">
    <citation type="submission" date="2023-07" db="EMBL/GenBank/DDBJ databases">
        <title>Novel species in the genus Lipingzhangella isolated from Sambhar Salt Lake.</title>
        <authorList>
            <person name="Jiya N."/>
            <person name="Kajale S."/>
            <person name="Sharma A."/>
        </authorList>
    </citation>
    <scope>NUCLEOTIDE SEQUENCE [LARGE SCALE GENOMIC DNA]</scope>
    <source>
        <strain evidence="17">LS1_29</strain>
    </source>
</reference>
<comment type="subcellular location">
    <subcellularLocation>
        <location evidence="1 14">Cell membrane</location>
        <topology evidence="1 14">Multi-pass membrane protein</topology>
    </subcellularLocation>
</comment>
<dbReference type="Proteomes" id="UP001250214">
    <property type="component" value="Unassembled WGS sequence"/>
</dbReference>
<keyword evidence="3 14" id="KW-1003">Cell membrane</keyword>
<dbReference type="Pfam" id="PF02163">
    <property type="entry name" value="Peptidase_M50"/>
    <property type="match status" value="2"/>
</dbReference>
<feature type="transmembrane region" description="Helical" evidence="14">
    <location>
        <begin position="131"/>
        <end position="153"/>
    </location>
</feature>
<feature type="transmembrane region" description="Helical" evidence="14">
    <location>
        <begin position="7"/>
        <end position="26"/>
    </location>
</feature>
<comment type="caution">
    <text evidence="16">The sequence shown here is derived from an EMBL/GenBank/DDBJ whole genome shotgun (WGS) entry which is preliminary data.</text>
</comment>
<dbReference type="Gene3D" id="3.10.580.10">
    <property type="entry name" value="CBS-domain"/>
    <property type="match status" value="1"/>
</dbReference>
<keyword evidence="8 14" id="KW-0378">Hydrolase</keyword>
<sequence>MGRPFGIPVYVSPSWLIIAAIITVLFQPMIDRTLALGALSYAIAFAFAVLLYLSVLVHELAHSLVARAYGLPVRQIRLYMLGGVSEIEREAPLARQEFWIAVSGPLLSLALGAGGWLAYQAMDPVTVVGVLTWQLWVANLLVGVFNLLPGLPLDGGRILRAGVWGLTARPGTGTLIAAAVGRALAVGVVALPFLFAWGAGSAPNVFGVLWAVLLGAFMWMGATSALRSARLRERVPSLHAGRLARAVVLVRADTSVAEAWRRRSQSGAEVIVVVDAAGRATSIVSDPAVQAVPESRRPWVPVADVARSVSQADGLSWDLAGEDLLAQLRRHPRAEHLVLGADGSPVGVLYVRDVNSALSRSGD</sequence>
<evidence type="ECO:0000313" key="17">
    <source>
        <dbReference type="Proteomes" id="UP001250214"/>
    </source>
</evidence>
<keyword evidence="9 14" id="KW-0862">Zinc</keyword>
<evidence type="ECO:0000256" key="4">
    <source>
        <dbReference type="ARBA" id="ARBA00022670"/>
    </source>
</evidence>
<feature type="transmembrane region" description="Helical" evidence="14">
    <location>
        <begin position="38"/>
        <end position="57"/>
    </location>
</feature>
<dbReference type="CDD" id="cd06164">
    <property type="entry name" value="S2P-M50_SpoIVFB_CBS"/>
    <property type="match status" value="1"/>
</dbReference>
<evidence type="ECO:0000313" key="16">
    <source>
        <dbReference type="EMBL" id="MDS1268935.1"/>
    </source>
</evidence>
<keyword evidence="7" id="KW-0677">Repeat</keyword>
<evidence type="ECO:0000256" key="13">
    <source>
        <dbReference type="ARBA" id="ARBA00023136"/>
    </source>
</evidence>